<name>A0A6I3KG64_9HYPH</name>
<dbReference type="RefSeq" id="WP_154738070.1">
    <property type="nucleotide sequence ID" value="NZ_WMBQ01000001.1"/>
</dbReference>
<feature type="region of interest" description="Disordered" evidence="1">
    <location>
        <begin position="1"/>
        <end position="31"/>
    </location>
</feature>
<sequence length="79" mass="9071">MEEHLSAPSAERRVLDHAANEPESPRRTGTSYDYELERVTRARTYFDDHDPINRAIRRDPTRSMLIAAGVGFVFALLVR</sequence>
<dbReference type="EMBL" id="WMBQ01000001">
    <property type="protein sequence ID" value="MTD93538.1"/>
    <property type="molecule type" value="Genomic_DNA"/>
</dbReference>
<keyword evidence="3" id="KW-1185">Reference proteome</keyword>
<dbReference type="Proteomes" id="UP000440694">
    <property type="component" value="Unassembled WGS sequence"/>
</dbReference>
<accession>A0A6I3KG64</accession>
<evidence type="ECO:0000313" key="2">
    <source>
        <dbReference type="EMBL" id="MTD93538.1"/>
    </source>
</evidence>
<organism evidence="2 3">
    <name type="scientific">Hyphomicrobium album</name>
    <dbReference type="NCBI Taxonomy" id="2665159"/>
    <lineage>
        <taxon>Bacteria</taxon>
        <taxon>Pseudomonadati</taxon>
        <taxon>Pseudomonadota</taxon>
        <taxon>Alphaproteobacteria</taxon>
        <taxon>Hyphomicrobiales</taxon>
        <taxon>Hyphomicrobiaceae</taxon>
        <taxon>Hyphomicrobium</taxon>
    </lineage>
</organism>
<gene>
    <name evidence="2" type="ORF">GIW81_04220</name>
</gene>
<evidence type="ECO:0000313" key="3">
    <source>
        <dbReference type="Proteomes" id="UP000440694"/>
    </source>
</evidence>
<feature type="compositionally biased region" description="Basic and acidic residues" evidence="1">
    <location>
        <begin position="1"/>
        <end position="26"/>
    </location>
</feature>
<evidence type="ECO:0000256" key="1">
    <source>
        <dbReference type="SAM" id="MobiDB-lite"/>
    </source>
</evidence>
<protein>
    <recommendedName>
        <fullName evidence="4">DUF883 domain-containing protein</fullName>
    </recommendedName>
</protein>
<comment type="caution">
    <text evidence="2">The sequence shown here is derived from an EMBL/GenBank/DDBJ whole genome shotgun (WGS) entry which is preliminary data.</text>
</comment>
<dbReference type="AlphaFoldDB" id="A0A6I3KG64"/>
<reference evidence="2 3" key="1">
    <citation type="submission" date="2019-11" db="EMBL/GenBank/DDBJ databases">
        <title>Identification of a novel strain.</title>
        <authorList>
            <person name="Xu Q."/>
            <person name="Wang G."/>
        </authorList>
    </citation>
    <scope>NUCLEOTIDE SEQUENCE [LARGE SCALE GENOMIC DNA]</scope>
    <source>
        <strain evidence="3">xq</strain>
    </source>
</reference>
<evidence type="ECO:0008006" key="4">
    <source>
        <dbReference type="Google" id="ProtNLM"/>
    </source>
</evidence>
<proteinExistence type="predicted"/>